<gene>
    <name evidence="8" type="primary">LOC108566387</name>
</gene>
<feature type="binding site" evidence="3">
    <location>
        <position position="46"/>
    </location>
    <ligand>
        <name>ATP</name>
        <dbReference type="ChEBI" id="CHEBI:30616"/>
    </ligand>
</feature>
<feature type="region of interest" description="Disordered" evidence="4">
    <location>
        <begin position="740"/>
        <end position="823"/>
    </location>
</feature>
<dbReference type="Proteomes" id="UP000695000">
    <property type="component" value="Unplaced"/>
</dbReference>
<dbReference type="InterPro" id="IPR017441">
    <property type="entry name" value="Protein_kinase_ATP_BS"/>
</dbReference>
<dbReference type="InterPro" id="IPR000719">
    <property type="entry name" value="Prot_kinase_dom"/>
</dbReference>
<dbReference type="Pfam" id="PF23312">
    <property type="entry name" value="UBA_SIK3"/>
    <property type="match status" value="1"/>
</dbReference>
<evidence type="ECO:0000256" key="1">
    <source>
        <dbReference type="ARBA" id="ARBA00022741"/>
    </source>
</evidence>
<sequence>MSQKQCTVEKLVRVGYYELEKTIGKGNFAVVKLATHIVTKTKVAIKIIDKTALDEENLTKIFRETAILKKLRHPHITRLYQLMETDQTIYMVTEYASKGEIFDHLVAKGRMSETEAKRIFRQIVSAVGYCHAQGVVHRDLKAENLLLDHNMNIKLADFGFSNQFTADVQLSTWCGSPPYAAPELFKGLKYDGPKADIWSLGVVLYVLVCGSLPFDGTTLHALRNIVIEGKFRIPYFMTQECEHLIRHMLVVEPEKRLSLPSIQNHLWLRGTELLDTRPEKETHLNNTVIEHMLQLPGMTRVMILQSLKSNSFDHIYAIYSLLLDKLHQRTINFQSKLLNRQSLSASSSTVSNQSIECDTPLDSSMEETALQQQMRPARVNERSESFNEQLVTNLNNEVGSRSGELVASDKMELPTSPCVRRESFNENCLRTVRDEVKQRRRSFNEGASAVMAVPEIVPPVNEEAGSPFVSMPTIPAVYLMGGEENSLHLEKFGEMELENSDDTTSLTVPSTASTGYDSYNSSMSSDKYHLTVRRHTVGPGDPAHEQVLENHYMSHMSHPSGATPRLLPQTNLPLHLPLLGQQSPYNFGGKDPHLLKPPTVLNAAGGFGRRASDGGANLHMMWGQPGGSHEQLNMGMSSSSSGNASLSSATAHTPLEHSQPGLDELADPYAVARYMQCRGNSKRHTMANPEEVHTLQTTTTTGGRTRRSGLLTVMERPPVISPELVMEVEARMKRNYMPNMLPPTRKHSRHAAKPHLPTVQECNSGREQKSMERFSPVRRGSEGSASGSRTLSPSTPQQECQRLQRGLATRSSPPRSIPGSPIHQMVSDQRCLAETTTSPIHQLFSNSTDTVDLQKYRDSQLPSGSDLFNGQSSSVLVTQNNYGYDTSRSYSNSPLHSGNMSPYTNSSGGLGSPIHHSAFYGPLSLYSGNNSPILSNLNSPGTSPVFYNSIQPNSISSITQGISGLNTGVGGSITQGTPSNIQLEARLQEDAKLDLSGGSSSYQPYMQNQPNYLHQTHHMHHMLNIHNHRSLTNSPISNPGSPGLDMIQEELPPHMHSLQKLDQITSVGHPQISVTDVQGSEVTLVAGSDTSEDSMDSLENHKISVKMLPSFLISKPLENQPSITKGIGRKSSNETVEMTGEEFSLRRNSDKSSCYSDDSLSNDSLSIGNQSPGSSSNTQSSHSEMRNRPTDMEKIQQELANAGANNFQMIRNFTEKSPDFVSDFEFELSEVCSKLESTDILDMVKRTISSHQMSAKACDSLPDKISLQFEGGVQIELKIVCKQKDSKGLKMRRISGDHQVYHQLCQQLISCMTVS</sequence>
<reference evidence="8" key="1">
    <citation type="submission" date="2025-08" db="UniProtKB">
        <authorList>
            <consortium name="RefSeq"/>
        </authorList>
    </citation>
    <scope>IDENTIFICATION</scope>
    <source>
        <tissue evidence="8">Whole Larva</tissue>
    </source>
</reference>
<dbReference type="CDD" id="cd14338">
    <property type="entry name" value="UBA_SIK"/>
    <property type="match status" value="1"/>
</dbReference>
<dbReference type="Pfam" id="PF00069">
    <property type="entry name" value="Pkinase"/>
    <property type="match status" value="1"/>
</dbReference>
<keyword evidence="1 3" id="KW-0547">Nucleotide-binding</keyword>
<keyword evidence="2 3" id="KW-0067">ATP-binding</keyword>
<evidence type="ECO:0000256" key="3">
    <source>
        <dbReference type="PROSITE-ProRule" id="PRU10141"/>
    </source>
</evidence>
<dbReference type="GeneID" id="108566387"/>
<evidence type="ECO:0000313" key="7">
    <source>
        <dbReference type="Proteomes" id="UP000695000"/>
    </source>
</evidence>
<feature type="domain" description="KA1" evidence="6">
    <location>
        <begin position="1266"/>
        <end position="1314"/>
    </location>
</feature>
<protein>
    <submittedName>
        <fullName evidence="8">Serine/threonine-protein kinase SIK3 homolog isoform X1</fullName>
    </submittedName>
</protein>
<feature type="compositionally biased region" description="Basic residues" evidence="4">
    <location>
        <begin position="744"/>
        <end position="753"/>
    </location>
</feature>
<dbReference type="PANTHER" id="PTHR24346:SF42">
    <property type="entry name" value="SERINE_THREONINE-PROTEIN KINASE SIK3"/>
    <property type="match status" value="1"/>
</dbReference>
<feature type="region of interest" description="Disordered" evidence="4">
    <location>
        <begin position="635"/>
        <end position="661"/>
    </location>
</feature>
<name>A0ABM1N4H8_NICVS</name>
<keyword evidence="8" id="KW-0418">Kinase</keyword>
<dbReference type="RefSeq" id="XP_017781728.1">
    <property type="nucleotide sequence ID" value="XM_017926239.1"/>
</dbReference>
<feature type="compositionally biased region" description="Polar residues" evidence="4">
    <location>
        <begin position="790"/>
        <end position="801"/>
    </location>
</feature>
<evidence type="ECO:0000256" key="2">
    <source>
        <dbReference type="ARBA" id="ARBA00022840"/>
    </source>
</evidence>
<dbReference type="InterPro" id="IPR008271">
    <property type="entry name" value="Ser/Thr_kinase_AS"/>
</dbReference>
<dbReference type="SUPFAM" id="SSF56112">
    <property type="entry name" value="Protein kinase-like (PK-like)"/>
    <property type="match status" value="1"/>
</dbReference>
<dbReference type="SMART" id="SM00220">
    <property type="entry name" value="S_TKc"/>
    <property type="match status" value="1"/>
</dbReference>
<dbReference type="PANTHER" id="PTHR24346">
    <property type="entry name" value="MAP/MICROTUBULE AFFINITY-REGULATING KINASE"/>
    <property type="match status" value="1"/>
</dbReference>
<feature type="compositionally biased region" description="Low complexity" evidence="4">
    <location>
        <begin position="635"/>
        <end position="649"/>
    </location>
</feature>
<dbReference type="PROSITE" id="PS50032">
    <property type="entry name" value="KA1"/>
    <property type="match status" value="1"/>
</dbReference>
<feature type="region of interest" description="Disordered" evidence="4">
    <location>
        <begin position="1120"/>
        <end position="1189"/>
    </location>
</feature>
<dbReference type="Gene3D" id="1.10.510.10">
    <property type="entry name" value="Transferase(Phosphotransferase) domain 1"/>
    <property type="match status" value="1"/>
</dbReference>
<feature type="compositionally biased region" description="Low complexity" evidence="4">
    <location>
        <begin position="810"/>
        <end position="822"/>
    </location>
</feature>
<evidence type="ECO:0000259" key="5">
    <source>
        <dbReference type="PROSITE" id="PS50011"/>
    </source>
</evidence>
<dbReference type="GO" id="GO:0016301">
    <property type="term" value="F:kinase activity"/>
    <property type="evidence" value="ECO:0007669"/>
    <property type="project" value="UniProtKB-KW"/>
</dbReference>
<evidence type="ECO:0000313" key="8">
    <source>
        <dbReference type="RefSeq" id="XP_017781728.1"/>
    </source>
</evidence>
<proteinExistence type="predicted"/>
<organism evidence="7 8">
    <name type="scientific">Nicrophorus vespilloides</name>
    <name type="common">Boreal carrion beetle</name>
    <dbReference type="NCBI Taxonomy" id="110193"/>
    <lineage>
        <taxon>Eukaryota</taxon>
        <taxon>Metazoa</taxon>
        <taxon>Ecdysozoa</taxon>
        <taxon>Arthropoda</taxon>
        <taxon>Hexapoda</taxon>
        <taxon>Insecta</taxon>
        <taxon>Pterygota</taxon>
        <taxon>Neoptera</taxon>
        <taxon>Endopterygota</taxon>
        <taxon>Coleoptera</taxon>
        <taxon>Polyphaga</taxon>
        <taxon>Staphyliniformia</taxon>
        <taxon>Silphidae</taxon>
        <taxon>Nicrophorinae</taxon>
        <taxon>Nicrophorus</taxon>
    </lineage>
</organism>
<keyword evidence="7" id="KW-1185">Reference proteome</keyword>
<evidence type="ECO:0000256" key="4">
    <source>
        <dbReference type="SAM" id="MobiDB-lite"/>
    </source>
</evidence>
<evidence type="ECO:0000259" key="6">
    <source>
        <dbReference type="PROSITE" id="PS50032"/>
    </source>
</evidence>
<dbReference type="InterPro" id="IPR011009">
    <property type="entry name" value="Kinase-like_dom_sf"/>
</dbReference>
<feature type="domain" description="Protein kinase" evidence="5">
    <location>
        <begin position="17"/>
        <end position="268"/>
    </location>
</feature>
<feature type="compositionally biased region" description="Low complexity" evidence="4">
    <location>
        <begin position="1151"/>
        <end position="1182"/>
    </location>
</feature>
<dbReference type="PROSITE" id="PS00107">
    <property type="entry name" value="PROTEIN_KINASE_ATP"/>
    <property type="match status" value="1"/>
</dbReference>
<dbReference type="PROSITE" id="PS50011">
    <property type="entry name" value="PROTEIN_KINASE_DOM"/>
    <property type="match status" value="1"/>
</dbReference>
<dbReference type="InterPro" id="IPR001772">
    <property type="entry name" value="KA1_dom"/>
</dbReference>
<keyword evidence="8" id="KW-0808">Transferase</keyword>
<dbReference type="PROSITE" id="PS00108">
    <property type="entry name" value="PROTEIN_KINASE_ST"/>
    <property type="match status" value="1"/>
</dbReference>
<dbReference type="InterPro" id="IPR057380">
    <property type="entry name" value="UBA_SIK1/2/3"/>
</dbReference>
<accession>A0ABM1N4H8</accession>